<keyword evidence="1" id="KW-0812">Transmembrane</keyword>
<comment type="caution">
    <text evidence="2">The sequence shown here is derived from an EMBL/GenBank/DDBJ whole genome shotgun (WGS) entry which is preliminary data.</text>
</comment>
<feature type="transmembrane region" description="Helical" evidence="1">
    <location>
        <begin position="26"/>
        <end position="51"/>
    </location>
</feature>
<reference evidence="2" key="1">
    <citation type="submission" date="2020-10" db="EMBL/GenBank/DDBJ databases">
        <authorList>
            <person name="Kusch S."/>
        </authorList>
    </citation>
    <scope>NUCLEOTIDE SEQUENCE</scope>
    <source>
        <strain evidence="2">SwB9</strain>
    </source>
</reference>
<gene>
    <name evidence="2" type="ORF">SCLTRI_LOCUS6462</name>
</gene>
<protein>
    <submittedName>
        <fullName evidence="2">Fec918e6-6854-48dc-a491-82f8201b5483</fullName>
    </submittedName>
</protein>
<keyword evidence="1" id="KW-0472">Membrane</keyword>
<sequence length="77" mass="9023">MCFPTCIQLGILLEFKQNLCQHYPSIALAIVVSRCSCLLFYFCVYNFFLFIHDRCVPEFELKVSLGIQYQNKHGCYT</sequence>
<accession>A0A8H2ZPG6</accession>
<dbReference type="EMBL" id="CAJHIA010000021">
    <property type="protein sequence ID" value="CAD6446672.1"/>
    <property type="molecule type" value="Genomic_DNA"/>
</dbReference>
<keyword evidence="3" id="KW-1185">Reference proteome</keyword>
<evidence type="ECO:0000256" key="1">
    <source>
        <dbReference type="SAM" id="Phobius"/>
    </source>
</evidence>
<dbReference type="Proteomes" id="UP000624404">
    <property type="component" value="Unassembled WGS sequence"/>
</dbReference>
<evidence type="ECO:0000313" key="2">
    <source>
        <dbReference type="EMBL" id="CAD6446672.1"/>
    </source>
</evidence>
<organism evidence="2 3">
    <name type="scientific">Sclerotinia trifoliorum</name>
    <dbReference type="NCBI Taxonomy" id="28548"/>
    <lineage>
        <taxon>Eukaryota</taxon>
        <taxon>Fungi</taxon>
        <taxon>Dikarya</taxon>
        <taxon>Ascomycota</taxon>
        <taxon>Pezizomycotina</taxon>
        <taxon>Leotiomycetes</taxon>
        <taxon>Helotiales</taxon>
        <taxon>Sclerotiniaceae</taxon>
        <taxon>Sclerotinia</taxon>
    </lineage>
</organism>
<keyword evidence="1" id="KW-1133">Transmembrane helix</keyword>
<name>A0A8H2ZPG6_9HELO</name>
<evidence type="ECO:0000313" key="3">
    <source>
        <dbReference type="Proteomes" id="UP000624404"/>
    </source>
</evidence>
<dbReference type="AlphaFoldDB" id="A0A8H2ZPG6"/>
<proteinExistence type="predicted"/>